<keyword evidence="10" id="KW-0687">Ribonucleoprotein</keyword>
<sequence length="657" mass="74441">MALPCVRLGAVRLHSGALYRFLCTSRSHQAAAAAEEIEIPRKKTWDKTAVLQALAYTVNHDPTSALYNFQDDPFLTPKSMSDSITFSMSKESGRNAAKYIVNMYPNLFESQLAEPHIPLLMPETVQPQIEGICEEALTERVKLRKVKESVDLYDQLLQAGTPPSLETTNRLLDLLCFYGDREPSSESQPNESDQENENTIDQKYPYSKFKSEVKSWRDNNNAERIFNLMPEKDEHSFRTMIRGMVKHGASSKAFDMYTDLLNNRLTGDVHTFNALITAASRVKNDSQEKWTLILDLLNQMTQQKVQPNLHTFNSVLKSLKKTGLVRIAFPILMEMKALNIEPSLGTFSHFIGTFSKSRNGLQCADILDKILQHIEGKSFTAQDPDDANFFASAMQVCVDIKDLELAYRVDALRNTGDNWKFVGSRVAQSHYYTRLFNIICLQENIDGVLKWYRENVPSRYIPYTDGILDVLHVIEMENRFDLIPQIWKDISLIGYSKKDILIKECLLIMTREKQNPELQGEFANIAADMKAICEDEISFSRMKPSVTILGNIIILLCRAGRSEEAWVTLKSFKSKNLVPQLHVIEELLHCARASGSTNMAIDLVQLAVSYSLPDIAKLAQTTLDEFTLTEEQRITLQDLTQNSKSSSSSSSSDSDHD</sequence>
<evidence type="ECO:0000256" key="4">
    <source>
        <dbReference type="ARBA" id="ARBA00022737"/>
    </source>
</evidence>
<name>A0ABN9B6A4_9NEOB</name>
<comment type="subcellular location">
    <subcellularLocation>
        <location evidence="1">Mitochondrion</location>
    </subcellularLocation>
</comment>
<dbReference type="Pfam" id="PF13812">
    <property type="entry name" value="PPR_3"/>
    <property type="match status" value="1"/>
</dbReference>
<evidence type="ECO:0000256" key="1">
    <source>
        <dbReference type="ARBA" id="ARBA00004173"/>
    </source>
</evidence>
<evidence type="ECO:0000256" key="7">
    <source>
        <dbReference type="ARBA" id="ARBA00022946"/>
    </source>
</evidence>
<dbReference type="InterPro" id="IPR037387">
    <property type="entry name" value="PTCD3"/>
</dbReference>
<keyword evidence="7" id="KW-0809">Transit peptide</keyword>
<evidence type="ECO:0000256" key="8">
    <source>
        <dbReference type="ARBA" id="ARBA00022980"/>
    </source>
</evidence>
<evidence type="ECO:0000313" key="14">
    <source>
        <dbReference type="EMBL" id="CAI9543096.1"/>
    </source>
</evidence>
<accession>A0ABN9B6A4</accession>
<evidence type="ECO:0000256" key="13">
    <source>
        <dbReference type="SAM" id="MobiDB-lite"/>
    </source>
</evidence>
<keyword evidence="4" id="KW-0677">Repeat</keyword>
<evidence type="ECO:0000256" key="11">
    <source>
        <dbReference type="ARBA" id="ARBA00035134"/>
    </source>
</evidence>
<comment type="similarity">
    <text evidence="2">Belongs to the mitochondrion-specific ribosomal protein mS39 family.</text>
</comment>
<feature type="region of interest" description="Disordered" evidence="13">
    <location>
        <begin position="638"/>
        <end position="657"/>
    </location>
</feature>
<dbReference type="InterPro" id="IPR055063">
    <property type="entry name" value="Rib_mS39_PPR"/>
</dbReference>
<reference evidence="14" key="1">
    <citation type="submission" date="2023-05" db="EMBL/GenBank/DDBJ databases">
        <authorList>
            <person name="Stuckert A."/>
        </authorList>
    </citation>
    <scope>NUCLEOTIDE SEQUENCE</scope>
</reference>
<evidence type="ECO:0000256" key="6">
    <source>
        <dbReference type="ARBA" id="ARBA00022884"/>
    </source>
</evidence>
<evidence type="ECO:0000256" key="12">
    <source>
        <dbReference type="PROSITE-ProRule" id="PRU00708"/>
    </source>
</evidence>
<keyword evidence="3" id="KW-0699">rRNA-binding</keyword>
<proteinExistence type="inferred from homology"/>
<dbReference type="InterPro" id="IPR002885">
    <property type="entry name" value="PPR_rpt"/>
</dbReference>
<dbReference type="EMBL" id="CATNWA010002520">
    <property type="protein sequence ID" value="CAI9543096.1"/>
    <property type="molecule type" value="Genomic_DNA"/>
</dbReference>
<dbReference type="InterPro" id="IPR011990">
    <property type="entry name" value="TPR-like_helical_dom_sf"/>
</dbReference>
<dbReference type="PANTHER" id="PTHR16276:SF1">
    <property type="entry name" value="SMALL RIBOSOMAL SUBUNIT PROTEIN MS39"/>
    <property type="match status" value="1"/>
</dbReference>
<dbReference type="PANTHER" id="PTHR16276">
    <property type="entry name" value="PENTATRICOPEPTIDE REPEAT DOMAIN-CONTAINING PROTEIN 3"/>
    <property type="match status" value="1"/>
</dbReference>
<organism evidence="14 15">
    <name type="scientific">Staurois parvus</name>
    <dbReference type="NCBI Taxonomy" id="386267"/>
    <lineage>
        <taxon>Eukaryota</taxon>
        <taxon>Metazoa</taxon>
        <taxon>Chordata</taxon>
        <taxon>Craniata</taxon>
        <taxon>Vertebrata</taxon>
        <taxon>Euteleostomi</taxon>
        <taxon>Amphibia</taxon>
        <taxon>Batrachia</taxon>
        <taxon>Anura</taxon>
        <taxon>Neobatrachia</taxon>
        <taxon>Ranoidea</taxon>
        <taxon>Ranidae</taxon>
        <taxon>Staurois</taxon>
    </lineage>
</organism>
<keyword evidence="15" id="KW-1185">Reference proteome</keyword>
<gene>
    <name evidence="14" type="ORF">SPARVUS_LOCUS2222495</name>
</gene>
<dbReference type="PROSITE" id="PS51375">
    <property type="entry name" value="PPR"/>
    <property type="match status" value="1"/>
</dbReference>
<dbReference type="Pfam" id="PF22330">
    <property type="entry name" value="Rib_mS39_PPR"/>
    <property type="match status" value="1"/>
</dbReference>
<feature type="repeat" description="PPR" evidence="12">
    <location>
        <begin position="308"/>
        <end position="342"/>
    </location>
</feature>
<evidence type="ECO:0000256" key="3">
    <source>
        <dbReference type="ARBA" id="ARBA00022730"/>
    </source>
</evidence>
<keyword evidence="9" id="KW-0496">Mitochondrion</keyword>
<keyword evidence="8" id="KW-0689">Ribosomal protein</keyword>
<comment type="caution">
    <text evidence="14">The sequence shown here is derived from an EMBL/GenBank/DDBJ whole genome shotgun (WGS) entry which is preliminary data.</text>
</comment>
<dbReference type="Proteomes" id="UP001162483">
    <property type="component" value="Unassembled WGS sequence"/>
</dbReference>
<evidence type="ECO:0000256" key="5">
    <source>
        <dbReference type="ARBA" id="ARBA00022845"/>
    </source>
</evidence>
<feature type="compositionally biased region" description="Low complexity" evidence="13">
    <location>
        <begin position="643"/>
        <end position="657"/>
    </location>
</feature>
<keyword evidence="6" id="KW-0694">RNA-binding</keyword>
<evidence type="ECO:0000256" key="2">
    <source>
        <dbReference type="ARBA" id="ARBA00008551"/>
    </source>
</evidence>
<keyword evidence="5" id="KW-0810">Translation regulation</keyword>
<evidence type="ECO:0000256" key="10">
    <source>
        <dbReference type="ARBA" id="ARBA00023274"/>
    </source>
</evidence>
<evidence type="ECO:0000313" key="15">
    <source>
        <dbReference type="Proteomes" id="UP001162483"/>
    </source>
</evidence>
<protein>
    <recommendedName>
        <fullName evidence="11">Small ribosomal subunit protein mS39</fullName>
    </recommendedName>
</protein>
<evidence type="ECO:0000256" key="9">
    <source>
        <dbReference type="ARBA" id="ARBA00023128"/>
    </source>
</evidence>
<dbReference type="Gene3D" id="1.25.40.10">
    <property type="entry name" value="Tetratricopeptide repeat domain"/>
    <property type="match status" value="3"/>
</dbReference>